<dbReference type="PRINTS" id="PR01021">
    <property type="entry name" value="OMPADOMAIN"/>
</dbReference>
<comment type="subcellular location">
    <subcellularLocation>
        <location evidence="1">Cell outer membrane</location>
    </subcellularLocation>
</comment>
<dbReference type="Proteomes" id="UP000253606">
    <property type="component" value="Chromosome"/>
</dbReference>
<evidence type="ECO:0000313" key="8">
    <source>
        <dbReference type="Proteomes" id="UP000253606"/>
    </source>
</evidence>
<evidence type="ECO:0000256" key="5">
    <source>
        <dbReference type="SAM" id="MobiDB-lite"/>
    </source>
</evidence>
<evidence type="ECO:0000256" key="4">
    <source>
        <dbReference type="PROSITE-ProRule" id="PRU00473"/>
    </source>
</evidence>
<feature type="domain" description="OmpA-like" evidence="6">
    <location>
        <begin position="116"/>
        <end position="234"/>
    </location>
</feature>
<protein>
    <submittedName>
        <fullName evidence="7">Outer membrane protein, OmpA/MotB family</fullName>
    </submittedName>
</protein>
<dbReference type="KEGG" id="abas:ACPOL_4134"/>
<dbReference type="CDD" id="cd07185">
    <property type="entry name" value="OmpA_C-like"/>
    <property type="match status" value="1"/>
</dbReference>
<dbReference type="InterPro" id="IPR006664">
    <property type="entry name" value="OMP_bac"/>
</dbReference>
<keyword evidence="2 4" id="KW-0472">Membrane</keyword>
<dbReference type="AlphaFoldDB" id="A0A2Z5G2Q3"/>
<dbReference type="EMBL" id="CP030840">
    <property type="protein sequence ID" value="AXC13411.1"/>
    <property type="molecule type" value="Genomic_DNA"/>
</dbReference>
<dbReference type="PROSITE" id="PS51123">
    <property type="entry name" value="OMPA_2"/>
    <property type="match status" value="1"/>
</dbReference>
<evidence type="ECO:0000256" key="3">
    <source>
        <dbReference type="ARBA" id="ARBA00023237"/>
    </source>
</evidence>
<dbReference type="InterPro" id="IPR036737">
    <property type="entry name" value="OmpA-like_sf"/>
</dbReference>
<dbReference type="SUPFAM" id="SSF103088">
    <property type="entry name" value="OmpA-like"/>
    <property type="match status" value="1"/>
</dbReference>
<proteinExistence type="predicted"/>
<name>A0A2Z5G2Q3_9BACT</name>
<dbReference type="PANTHER" id="PTHR30329:SF21">
    <property type="entry name" value="LIPOPROTEIN YIAD-RELATED"/>
    <property type="match status" value="1"/>
</dbReference>
<keyword evidence="8" id="KW-1185">Reference proteome</keyword>
<organism evidence="7 8">
    <name type="scientific">Acidisarcina polymorpha</name>
    <dbReference type="NCBI Taxonomy" id="2211140"/>
    <lineage>
        <taxon>Bacteria</taxon>
        <taxon>Pseudomonadati</taxon>
        <taxon>Acidobacteriota</taxon>
        <taxon>Terriglobia</taxon>
        <taxon>Terriglobales</taxon>
        <taxon>Acidobacteriaceae</taxon>
        <taxon>Acidisarcina</taxon>
    </lineage>
</organism>
<feature type="region of interest" description="Disordered" evidence="5">
    <location>
        <begin position="62"/>
        <end position="89"/>
    </location>
</feature>
<dbReference type="GO" id="GO:0009279">
    <property type="term" value="C:cell outer membrane"/>
    <property type="evidence" value="ECO:0007669"/>
    <property type="project" value="UniProtKB-SubCell"/>
</dbReference>
<dbReference type="Gene3D" id="3.30.1330.60">
    <property type="entry name" value="OmpA-like domain"/>
    <property type="match status" value="1"/>
</dbReference>
<dbReference type="OrthoDB" id="5525824at2"/>
<dbReference type="InterPro" id="IPR050330">
    <property type="entry name" value="Bact_OuterMem_StrucFunc"/>
</dbReference>
<dbReference type="InterPro" id="IPR006665">
    <property type="entry name" value="OmpA-like"/>
</dbReference>
<dbReference type="Pfam" id="PF00691">
    <property type="entry name" value="OmpA"/>
    <property type="match status" value="1"/>
</dbReference>
<gene>
    <name evidence="7" type="ORF">ACPOL_4134</name>
</gene>
<dbReference type="RefSeq" id="WP_114210914.1">
    <property type="nucleotide sequence ID" value="NZ_CP030840.1"/>
</dbReference>
<feature type="compositionally biased region" description="Low complexity" evidence="5">
    <location>
        <begin position="67"/>
        <end position="89"/>
    </location>
</feature>
<evidence type="ECO:0000313" key="7">
    <source>
        <dbReference type="EMBL" id="AXC13411.1"/>
    </source>
</evidence>
<dbReference type="PROSITE" id="PS51257">
    <property type="entry name" value="PROKAR_LIPOPROTEIN"/>
    <property type="match status" value="1"/>
</dbReference>
<evidence type="ECO:0000256" key="2">
    <source>
        <dbReference type="ARBA" id="ARBA00023136"/>
    </source>
</evidence>
<accession>A0A2Z5G2Q3</accession>
<evidence type="ECO:0000259" key="6">
    <source>
        <dbReference type="PROSITE" id="PS51123"/>
    </source>
</evidence>
<dbReference type="PANTHER" id="PTHR30329">
    <property type="entry name" value="STATOR ELEMENT OF FLAGELLAR MOTOR COMPLEX"/>
    <property type="match status" value="1"/>
</dbReference>
<reference evidence="7 8" key="1">
    <citation type="journal article" date="2018" name="Front. Microbiol.">
        <title>Hydrolytic Capabilities as a Key to Environmental Success: Chitinolytic and Cellulolytic Acidobacteria From Acidic Sub-arctic Soils and Boreal Peatlands.</title>
        <authorList>
            <person name="Belova S.E."/>
            <person name="Ravin N.V."/>
            <person name="Pankratov T.A."/>
            <person name="Rakitin A.L."/>
            <person name="Ivanova A.A."/>
            <person name="Beletsky A.V."/>
            <person name="Mardanov A.V."/>
            <person name="Sinninghe Damste J.S."/>
            <person name="Dedysh S.N."/>
        </authorList>
    </citation>
    <scope>NUCLEOTIDE SEQUENCE [LARGE SCALE GENOMIC DNA]</scope>
    <source>
        <strain evidence="7 8">SBC82</strain>
    </source>
</reference>
<keyword evidence="3" id="KW-0998">Cell outer membrane</keyword>
<evidence type="ECO:0000256" key="1">
    <source>
        <dbReference type="ARBA" id="ARBA00004442"/>
    </source>
</evidence>
<sequence length="247" mass="26105">MPQISPKLKRVCSFAVVVATGAMFVTSGCATKNYVRNQTAPVVQKTNELDDATATNTRNIRDVDSRAQSGIAQAQQSANSASQSAQAAGQSAAQAQQQAQEAVNRADSLASVVAGLDTYKQVSDVAVNFGFDKAELTKESKAELDQLGAQLGSTKSYILQVTGGTDSVGSADYNYDLSQRRASAVVQYLAAKYNIPPHRFYLIGIGKDKEVAPNTTAAGRAKNRRVEIQLLSNDAALAAGQTVSQAR</sequence>